<organism evidence="2 3">
    <name type="scientific">Plantactinospora sonchi</name>
    <dbReference type="NCBI Taxonomy" id="1544735"/>
    <lineage>
        <taxon>Bacteria</taxon>
        <taxon>Bacillati</taxon>
        <taxon>Actinomycetota</taxon>
        <taxon>Actinomycetes</taxon>
        <taxon>Micromonosporales</taxon>
        <taxon>Micromonosporaceae</taxon>
        <taxon>Plantactinospora</taxon>
    </lineage>
</organism>
<dbReference type="EC" id="3.1.3.-" evidence="2"/>
<accession>A0ABU7RUI9</accession>
<reference evidence="2 3" key="1">
    <citation type="submission" date="2024-01" db="EMBL/GenBank/DDBJ databases">
        <title>Genome insights into Plantactinospora sonchi sp. nov.</title>
        <authorList>
            <person name="Wang L."/>
        </authorList>
    </citation>
    <scope>NUCLEOTIDE SEQUENCE [LARGE SCALE GENOMIC DNA]</scope>
    <source>
        <strain evidence="2 3">NEAU-QY2</strain>
    </source>
</reference>
<keyword evidence="3" id="KW-1185">Reference proteome</keyword>
<dbReference type="SUPFAM" id="SSF56784">
    <property type="entry name" value="HAD-like"/>
    <property type="match status" value="1"/>
</dbReference>
<dbReference type="InterPro" id="IPR036412">
    <property type="entry name" value="HAD-like_sf"/>
</dbReference>
<protein>
    <submittedName>
        <fullName evidence="2">HAD family hydrolase</fullName>
        <ecNumber evidence="2">3.1.3.-</ecNumber>
    </submittedName>
</protein>
<sequence>MPAESPALVTMDVGGTLGIAERPGITAALVAASPLDPRDAVRLLRQRLHTASAITDQLVDEVCRALRLPPTKFPRNMTPAPLRLFPEVPQALERISAVLPVVTLSNVTCIEAEPERLKSMLSLWVADHFPSCRIGYAKPDRRAFQVVASRWGLNTRQIVHIGDHWECDILGAIHAGARAIWISKGRALPEANRFVRSDVLVAANLGAAAEHVRDLCMRRPR</sequence>
<dbReference type="GO" id="GO:0016787">
    <property type="term" value="F:hydrolase activity"/>
    <property type="evidence" value="ECO:0007669"/>
    <property type="project" value="UniProtKB-KW"/>
</dbReference>
<dbReference type="Pfam" id="PF13242">
    <property type="entry name" value="Hydrolase_like"/>
    <property type="match status" value="1"/>
</dbReference>
<evidence type="ECO:0000313" key="3">
    <source>
        <dbReference type="Proteomes" id="UP001332243"/>
    </source>
</evidence>
<keyword evidence="1 2" id="KW-0378">Hydrolase</keyword>
<evidence type="ECO:0000313" key="2">
    <source>
        <dbReference type="EMBL" id="MEE6260170.1"/>
    </source>
</evidence>
<dbReference type="Proteomes" id="UP001332243">
    <property type="component" value="Unassembled WGS sequence"/>
</dbReference>
<comment type="caution">
    <text evidence="2">The sequence shown here is derived from an EMBL/GenBank/DDBJ whole genome shotgun (WGS) entry which is preliminary data.</text>
</comment>
<gene>
    <name evidence="2" type="ORF">V1633_16900</name>
</gene>
<dbReference type="RefSeq" id="WP_331215295.1">
    <property type="nucleotide sequence ID" value="NZ_JAZGQK010000013.1"/>
</dbReference>
<dbReference type="PANTHER" id="PTHR43316">
    <property type="entry name" value="HYDROLASE, HALOACID DELAHOGENASE-RELATED"/>
    <property type="match status" value="1"/>
</dbReference>
<dbReference type="InterPro" id="IPR051540">
    <property type="entry name" value="S-2-haloacid_dehalogenase"/>
</dbReference>
<dbReference type="EMBL" id="JAZGQK010000013">
    <property type="protein sequence ID" value="MEE6260170.1"/>
    <property type="molecule type" value="Genomic_DNA"/>
</dbReference>
<dbReference type="InterPro" id="IPR023214">
    <property type="entry name" value="HAD_sf"/>
</dbReference>
<dbReference type="Gene3D" id="3.40.50.1000">
    <property type="entry name" value="HAD superfamily/HAD-like"/>
    <property type="match status" value="1"/>
</dbReference>
<name>A0ABU7RUI9_9ACTN</name>
<proteinExistence type="predicted"/>
<evidence type="ECO:0000256" key="1">
    <source>
        <dbReference type="ARBA" id="ARBA00022801"/>
    </source>
</evidence>